<evidence type="ECO:0000313" key="2">
    <source>
        <dbReference type="Proteomes" id="UP000830401"/>
    </source>
</evidence>
<organism evidence="1 2">
    <name type="scientific">Hymenobacter volaticus</name>
    <dbReference type="NCBI Taxonomy" id="2932254"/>
    <lineage>
        <taxon>Bacteria</taxon>
        <taxon>Pseudomonadati</taxon>
        <taxon>Bacteroidota</taxon>
        <taxon>Cytophagia</taxon>
        <taxon>Cytophagales</taxon>
        <taxon>Hymenobacteraceae</taxon>
        <taxon>Hymenobacter</taxon>
    </lineage>
</organism>
<evidence type="ECO:0000313" key="1">
    <source>
        <dbReference type="EMBL" id="UOQ69894.1"/>
    </source>
</evidence>
<dbReference type="Proteomes" id="UP000830401">
    <property type="component" value="Plasmid unnamed9"/>
</dbReference>
<name>A0ABY4GIA3_9BACT</name>
<geneLocation type="plasmid" evidence="1 2">
    <name>unnamed9</name>
</geneLocation>
<sequence length="70" mass="7786">MLPGLAQIHDTYTASLDVLVSLLPRFPEPAQAYLQEGIIKGWIMDGEDSLFNTIEATPVRLTVEYPPKLT</sequence>
<dbReference type="RefSeq" id="WP_245127743.1">
    <property type="nucleotide sequence ID" value="NZ_CP095070.1"/>
</dbReference>
<gene>
    <name evidence="1" type="ORF">MUN86_30800</name>
</gene>
<dbReference type="EMBL" id="CP095070">
    <property type="protein sequence ID" value="UOQ69894.1"/>
    <property type="molecule type" value="Genomic_DNA"/>
</dbReference>
<keyword evidence="1" id="KW-0614">Plasmid</keyword>
<keyword evidence="2" id="KW-1185">Reference proteome</keyword>
<accession>A0ABY4GIA3</accession>
<reference evidence="1" key="1">
    <citation type="submission" date="2022-04" db="EMBL/GenBank/DDBJ databases">
        <title>Hymenobacter sp. isolated from the air.</title>
        <authorList>
            <person name="Won M."/>
            <person name="Lee C.-M."/>
            <person name="Woen H.-Y."/>
            <person name="Kwon S.-W."/>
        </authorList>
    </citation>
    <scope>NUCLEOTIDE SEQUENCE</scope>
    <source>
        <strain evidence="1">5420S-77</strain>
        <plasmid evidence="1">unnamed9</plasmid>
    </source>
</reference>
<protein>
    <submittedName>
        <fullName evidence="1">Uncharacterized protein</fullName>
    </submittedName>
</protein>
<proteinExistence type="predicted"/>